<protein>
    <recommendedName>
        <fullName evidence="15">DUF1211 domain-containing protein</fullName>
    </recommendedName>
</protein>
<dbReference type="EMBL" id="BARV01036940">
    <property type="protein sequence ID" value="GAI58090.1"/>
    <property type="molecule type" value="Genomic_DNA"/>
</dbReference>
<evidence type="ECO:0000313" key="14">
    <source>
        <dbReference type="EMBL" id="GAI58090.1"/>
    </source>
</evidence>
<keyword evidence="3" id="KW-0813">Transport</keyword>
<evidence type="ECO:0000256" key="4">
    <source>
        <dbReference type="ARBA" id="ARBA00022538"/>
    </source>
</evidence>
<evidence type="ECO:0000256" key="2">
    <source>
        <dbReference type="ARBA" id="ARBA00006920"/>
    </source>
</evidence>
<dbReference type="GO" id="GO:0015252">
    <property type="term" value="F:proton channel activity"/>
    <property type="evidence" value="ECO:0007669"/>
    <property type="project" value="InterPro"/>
</dbReference>
<evidence type="ECO:0000256" key="11">
    <source>
        <dbReference type="ARBA" id="ARBA00023303"/>
    </source>
</evidence>
<proteinExistence type="inferred from homology"/>
<keyword evidence="11" id="KW-0407">Ion channel</keyword>
<evidence type="ECO:0000256" key="9">
    <source>
        <dbReference type="ARBA" id="ARBA00023065"/>
    </source>
</evidence>
<evidence type="ECO:0000256" key="10">
    <source>
        <dbReference type="ARBA" id="ARBA00023136"/>
    </source>
</evidence>
<keyword evidence="8 13" id="KW-1133">Transmembrane helix</keyword>
<evidence type="ECO:0008006" key="15">
    <source>
        <dbReference type="Google" id="ProtNLM"/>
    </source>
</evidence>
<feature type="transmembrane region" description="Helical" evidence="13">
    <location>
        <begin position="16"/>
        <end position="37"/>
    </location>
</feature>
<sequence length="47" mass="5245">MYRIRFITRETKTSRIGALTDGVFAIVTTLLVLELAVPEVPRLLAAE</sequence>
<keyword evidence="7" id="KW-0630">Potassium</keyword>
<organism evidence="14">
    <name type="scientific">marine sediment metagenome</name>
    <dbReference type="NCBI Taxonomy" id="412755"/>
    <lineage>
        <taxon>unclassified sequences</taxon>
        <taxon>metagenomes</taxon>
        <taxon>ecological metagenomes</taxon>
    </lineage>
</organism>
<dbReference type="InterPro" id="IPR010617">
    <property type="entry name" value="TMEM175-like"/>
</dbReference>
<dbReference type="AlphaFoldDB" id="X1R4P1"/>
<comment type="caution">
    <text evidence="14">The sequence shown here is derived from an EMBL/GenBank/DDBJ whole genome shotgun (WGS) entry which is preliminary data.</text>
</comment>
<evidence type="ECO:0000256" key="7">
    <source>
        <dbReference type="ARBA" id="ARBA00022958"/>
    </source>
</evidence>
<dbReference type="Pfam" id="PF06736">
    <property type="entry name" value="TMEM175"/>
    <property type="match status" value="1"/>
</dbReference>
<comment type="catalytic activity">
    <reaction evidence="12">
        <text>K(+)(in) = K(+)(out)</text>
        <dbReference type="Rhea" id="RHEA:29463"/>
        <dbReference type="ChEBI" id="CHEBI:29103"/>
    </reaction>
</comment>
<gene>
    <name evidence="14" type="ORF">S06H3_57268</name>
</gene>
<evidence type="ECO:0000256" key="13">
    <source>
        <dbReference type="SAM" id="Phobius"/>
    </source>
</evidence>
<accession>X1R4P1</accession>
<name>X1R4P1_9ZZZZ</name>
<evidence type="ECO:0000256" key="8">
    <source>
        <dbReference type="ARBA" id="ARBA00022989"/>
    </source>
</evidence>
<keyword evidence="6" id="KW-0631">Potassium channel</keyword>
<dbReference type="GO" id="GO:0016020">
    <property type="term" value="C:membrane"/>
    <property type="evidence" value="ECO:0007669"/>
    <property type="project" value="UniProtKB-SubCell"/>
</dbReference>
<evidence type="ECO:0000256" key="3">
    <source>
        <dbReference type="ARBA" id="ARBA00022448"/>
    </source>
</evidence>
<keyword evidence="9" id="KW-0406">Ion transport</keyword>
<keyword evidence="4" id="KW-0633">Potassium transport</keyword>
<keyword evidence="10 13" id="KW-0472">Membrane</keyword>
<dbReference type="GO" id="GO:0005267">
    <property type="term" value="F:potassium channel activity"/>
    <property type="evidence" value="ECO:0007669"/>
    <property type="project" value="UniProtKB-KW"/>
</dbReference>
<evidence type="ECO:0000256" key="5">
    <source>
        <dbReference type="ARBA" id="ARBA00022692"/>
    </source>
</evidence>
<comment type="similarity">
    <text evidence="2">Belongs to the TMEM175 family.</text>
</comment>
<evidence type="ECO:0000256" key="12">
    <source>
        <dbReference type="ARBA" id="ARBA00034430"/>
    </source>
</evidence>
<reference evidence="14" key="1">
    <citation type="journal article" date="2014" name="Front. Microbiol.">
        <title>High frequency of phylogenetically diverse reductive dehalogenase-homologous genes in deep subseafloor sedimentary metagenomes.</title>
        <authorList>
            <person name="Kawai M."/>
            <person name="Futagami T."/>
            <person name="Toyoda A."/>
            <person name="Takaki Y."/>
            <person name="Nishi S."/>
            <person name="Hori S."/>
            <person name="Arai W."/>
            <person name="Tsubouchi T."/>
            <person name="Morono Y."/>
            <person name="Uchiyama I."/>
            <person name="Ito T."/>
            <person name="Fujiyama A."/>
            <person name="Inagaki F."/>
            <person name="Takami H."/>
        </authorList>
    </citation>
    <scope>NUCLEOTIDE SEQUENCE</scope>
    <source>
        <strain evidence="14">Expedition CK06-06</strain>
    </source>
</reference>
<comment type="subcellular location">
    <subcellularLocation>
        <location evidence="1">Membrane</location>
        <topology evidence="1">Multi-pass membrane protein</topology>
    </subcellularLocation>
</comment>
<evidence type="ECO:0000256" key="1">
    <source>
        <dbReference type="ARBA" id="ARBA00004141"/>
    </source>
</evidence>
<keyword evidence="5 13" id="KW-0812">Transmembrane</keyword>
<evidence type="ECO:0000256" key="6">
    <source>
        <dbReference type="ARBA" id="ARBA00022826"/>
    </source>
</evidence>